<evidence type="ECO:0000256" key="1">
    <source>
        <dbReference type="SAM" id="MobiDB-lite"/>
    </source>
</evidence>
<feature type="region of interest" description="Disordered" evidence="1">
    <location>
        <begin position="27"/>
        <end position="53"/>
    </location>
</feature>
<sequence length="134" mass="15002">MPPPPPLRVCPHIRPIRPRKQQIGDLLWRPHPRTPNPTFAKPPRANASSTHAEPCLREIPAHLRRIGDIHNLRDLLWRLRDIHADNTASSASASSVGCRSASLVVVSLYGGQVVSWRNDHDEDLLFISSKAVYS</sequence>
<dbReference type="Gramene" id="Zm00001eb338950_T002">
    <property type="protein sequence ID" value="Zm00001eb338950_P002"/>
    <property type="gene ID" value="Zm00001eb338950"/>
</dbReference>
<dbReference type="GO" id="GO:0030246">
    <property type="term" value="F:carbohydrate binding"/>
    <property type="evidence" value="ECO:0007669"/>
    <property type="project" value="InterPro"/>
</dbReference>
<reference evidence="2" key="2">
    <citation type="submission" date="2019-07" db="EMBL/GenBank/DDBJ databases">
        <authorList>
            <person name="Seetharam A."/>
            <person name="Woodhouse M."/>
            <person name="Cannon E."/>
        </authorList>
    </citation>
    <scope>NUCLEOTIDE SEQUENCE [LARGE SCALE GENOMIC DNA]</scope>
    <source>
        <strain evidence="2">cv. B73</strain>
    </source>
</reference>
<proteinExistence type="predicted"/>
<dbReference type="Gene3D" id="2.70.98.10">
    <property type="match status" value="1"/>
</dbReference>
<evidence type="ECO:0000313" key="3">
    <source>
        <dbReference type="Proteomes" id="UP000007305"/>
    </source>
</evidence>
<accession>A0A804QLR8</accession>
<dbReference type="InterPro" id="IPR014718">
    <property type="entry name" value="GH-type_carb-bd"/>
</dbReference>
<dbReference type="Proteomes" id="UP000007305">
    <property type="component" value="Chromosome 8"/>
</dbReference>
<keyword evidence="3" id="KW-1185">Reference proteome</keyword>
<organism evidence="2 3">
    <name type="scientific">Zea mays</name>
    <name type="common">Maize</name>
    <dbReference type="NCBI Taxonomy" id="4577"/>
    <lineage>
        <taxon>Eukaryota</taxon>
        <taxon>Viridiplantae</taxon>
        <taxon>Streptophyta</taxon>
        <taxon>Embryophyta</taxon>
        <taxon>Tracheophyta</taxon>
        <taxon>Spermatophyta</taxon>
        <taxon>Magnoliopsida</taxon>
        <taxon>Liliopsida</taxon>
        <taxon>Poales</taxon>
        <taxon>Poaceae</taxon>
        <taxon>PACMAD clade</taxon>
        <taxon>Panicoideae</taxon>
        <taxon>Andropogonodae</taxon>
        <taxon>Andropogoneae</taxon>
        <taxon>Tripsacinae</taxon>
        <taxon>Zea</taxon>
    </lineage>
</organism>
<protein>
    <submittedName>
        <fullName evidence="2">Uncharacterized protein</fullName>
    </submittedName>
</protein>
<dbReference type="InParanoid" id="A0A804QLR8"/>
<dbReference type="EnsemblPlants" id="Zm00001eb338950_T002">
    <property type="protein sequence ID" value="Zm00001eb338950_P002"/>
    <property type="gene ID" value="Zm00001eb338950"/>
</dbReference>
<evidence type="ECO:0000313" key="2">
    <source>
        <dbReference type="EnsemblPlants" id="Zm00001eb338950_P002"/>
    </source>
</evidence>
<dbReference type="AlphaFoldDB" id="A0A804QLR8"/>
<reference evidence="3" key="1">
    <citation type="journal article" date="2009" name="Science">
        <title>The B73 maize genome: complexity, diversity, and dynamics.</title>
        <authorList>
            <person name="Schnable P.S."/>
            <person name="Ware D."/>
            <person name="Fulton R.S."/>
            <person name="Stein J.C."/>
            <person name="Wei F."/>
            <person name="Pasternak S."/>
            <person name="Liang C."/>
            <person name="Zhang J."/>
            <person name="Fulton L."/>
            <person name="Graves T.A."/>
            <person name="Minx P."/>
            <person name="Reily A.D."/>
            <person name="Courtney L."/>
            <person name="Kruchowski S.S."/>
            <person name="Tomlinson C."/>
            <person name="Strong C."/>
            <person name="Delehaunty K."/>
            <person name="Fronick C."/>
            <person name="Courtney B."/>
            <person name="Rock S.M."/>
            <person name="Belter E."/>
            <person name="Du F."/>
            <person name="Kim K."/>
            <person name="Abbott R.M."/>
            <person name="Cotton M."/>
            <person name="Levy A."/>
            <person name="Marchetto P."/>
            <person name="Ochoa K."/>
            <person name="Jackson S.M."/>
            <person name="Gillam B."/>
            <person name="Chen W."/>
            <person name="Yan L."/>
            <person name="Higginbotham J."/>
            <person name="Cardenas M."/>
            <person name="Waligorski J."/>
            <person name="Applebaum E."/>
            <person name="Phelps L."/>
            <person name="Falcone J."/>
            <person name="Kanchi K."/>
            <person name="Thane T."/>
            <person name="Scimone A."/>
            <person name="Thane N."/>
            <person name="Henke J."/>
            <person name="Wang T."/>
            <person name="Ruppert J."/>
            <person name="Shah N."/>
            <person name="Rotter K."/>
            <person name="Hodges J."/>
            <person name="Ingenthron E."/>
            <person name="Cordes M."/>
            <person name="Kohlberg S."/>
            <person name="Sgro J."/>
            <person name="Delgado B."/>
            <person name="Mead K."/>
            <person name="Chinwalla A."/>
            <person name="Leonard S."/>
            <person name="Crouse K."/>
            <person name="Collura K."/>
            <person name="Kudrna D."/>
            <person name="Currie J."/>
            <person name="He R."/>
            <person name="Angelova A."/>
            <person name="Rajasekar S."/>
            <person name="Mueller T."/>
            <person name="Lomeli R."/>
            <person name="Scara G."/>
            <person name="Ko A."/>
            <person name="Delaney K."/>
            <person name="Wissotski M."/>
            <person name="Lopez G."/>
            <person name="Campos D."/>
            <person name="Braidotti M."/>
            <person name="Ashley E."/>
            <person name="Golser W."/>
            <person name="Kim H."/>
            <person name="Lee S."/>
            <person name="Lin J."/>
            <person name="Dujmic Z."/>
            <person name="Kim W."/>
            <person name="Talag J."/>
            <person name="Zuccolo A."/>
            <person name="Fan C."/>
            <person name="Sebastian A."/>
            <person name="Kramer M."/>
            <person name="Spiegel L."/>
            <person name="Nascimento L."/>
            <person name="Zutavern T."/>
            <person name="Miller B."/>
            <person name="Ambroise C."/>
            <person name="Muller S."/>
            <person name="Spooner W."/>
            <person name="Narechania A."/>
            <person name="Ren L."/>
            <person name="Wei S."/>
            <person name="Kumari S."/>
            <person name="Faga B."/>
            <person name="Levy M.J."/>
            <person name="McMahan L."/>
            <person name="Van Buren P."/>
            <person name="Vaughn M.W."/>
            <person name="Ying K."/>
            <person name="Yeh C.-T."/>
            <person name="Emrich S.J."/>
            <person name="Jia Y."/>
            <person name="Kalyanaraman A."/>
            <person name="Hsia A.-P."/>
            <person name="Barbazuk W.B."/>
            <person name="Baucom R.S."/>
            <person name="Brutnell T.P."/>
            <person name="Carpita N.C."/>
            <person name="Chaparro C."/>
            <person name="Chia J.-M."/>
            <person name="Deragon J.-M."/>
            <person name="Estill J.C."/>
            <person name="Fu Y."/>
            <person name="Jeddeloh J.A."/>
            <person name="Han Y."/>
            <person name="Lee H."/>
            <person name="Li P."/>
            <person name="Lisch D.R."/>
            <person name="Liu S."/>
            <person name="Liu Z."/>
            <person name="Nagel D.H."/>
            <person name="McCann M.C."/>
            <person name="SanMiguel P."/>
            <person name="Myers A.M."/>
            <person name="Nettleton D."/>
            <person name="Nguyen J."/>
            <person name="Penning B.W."/>
            <person name="Ponnala L."/>
            <person name="Schneider K.L."/>
            <person name="Schwartz D.C."/>
            <person name="Sharma A."/>
            <person name="Soderlund C."/>
            <person name="Springer N.M."/>
            <person name="Sun Q."/>
            <person name="Wang H."/>
            <person name="Waterman M."/>
            <person name="Westerman R."/>
            <person name="Wolfgruber T.K."/>
            <person name="Yang L."/>
            <person name="Yu Y."/>
            <person name="Zhang L."/>
            <person name="Zhou S."/>
            <person name="Zhu Q."/>
            <person name="Bennetzen J.L."/>
            <person name="Dawe R.K."/>
            <person name="Jiang J."/>
            <person name="Jiang N."/>
            <person name="Presting G.G."/>
            <person name="Wessler S.R."/>
            <person name="Aluru S."/>
            <person name="Martienssen R.A."/>
            <person name="Clifton S.W."/>
            <person name="McCombie W.R."/>
            <person name="Wing R.A."/>
            <person name="Wilson R.K."/>
        </authorList>
    </citation>
    <scope>NUCLEOTIDE SEQUENCE [LARGE SCALE GENOMIC DNA]</scope>
    <source>
        <strain evidence="3">cv. B73</strain>
    </source>
</reference>
<reference evidence="2" key="3">
    <citation type="submission" date="2021-05" db="UniProtKB">
        <authorList>
            <consortium name="EnsemblPlants"/>
        </authorList>
    </citation>
    <scope>IDENTIFICATION</scope>
    <source>
        <strain evidence="2">cv. B73</strain>
    </source>
</reference>
<name>A0A804QLR8_MAIZE</name>